<dbReference type="Proteomes" id="UP000664940">
    <property type="component" value="Unassembled WGS sequence"/>
</dbReference>
<feature type="signal peptide" evidence="2">
    <location>
        <begin position="1"/>
        <end position="34"/>
    </location>
</feature>
<dbReference type="PANTHER" id="PTHR17357">
    <property type="entry name" value="GM2 GANGLIOSIDE ACTIVATOR PROTEIN"/>
    <property type="match status" value="1"/>
</dbReference>
<dbReference type="AlphaFoldDB" id="A0A833YSF1"/>
<name>A0A833YSF1_9CHIR</name>
<evidence type="ECO:0000256" key="1">
    <source>
        <dbReference type="ARBA" id="ARBA00022729"/>
    </source>
</evidence>
<dbReference type="GO" id="GO:0005319">
    <property type="term" value="F:lipid transporter activity"/>
    <property type="evidence" value="ECO:0007669"/>
    <property type="project" value="TreeGrafter"/>
</dbReference>
<accession>A0A833YSF1</accession>
<feature type="chain" id="PRO_5032853661" evidence="2">
    <location>
        <begin position="35"/>
        <end position="206"/>
    </location>
</feature>
<dbReference type="EMBL" id="JABVXQ010000013">
    <property type="protein sequence ID" value="KAF6081285.1"/>
    <property type="molecule type" value="Genomic_DNA"/>
</dbReference>
<feature type="domain" description="MD-2-related lipid-recognition" evidence="3">
    <location>
        <begin position="49"/>
        <end position="201"/>
    </location>
</feature>
<dbReference type="InterPro" id="IPR003172">
    <property type="entry name" value="ML_dom"/>
</dbReference>
<organism evidence="4 5">
    <name type="scientific">Phyllostomus discolor</name>
    <name type="common">pale spear-nosed bat</name>
    <dbReference type="NCBI Taxonomy" id="89673"/>
    <lineage>
        <taxon>Eukaryota</taxon>
        <taxon>Metazoa</taxon>
        <taxon>Chordata</taxon>
        <taxon>Craniata</taxon>
        <taxon>Vertebrata</taxon>
        <taxon>Euteleostomi</taxon>
        <taxon>Mammalia</taxon>
        <taxon>Eutheria</taxon>
        <taxon>Laurasiatheria</taxon>
        <taxon>Chiroptera</taxon>
        <taxon>Yangochiroptera</taxon>
        <taxon>Phyllostomidae</taxon>
        <taxon>Phyllostominae</taxon>
        <taxon>Phyllostomus</taxon>
    </lineage>
</organism>
<dbReference type="InterPro" id="IPR028996">
    <property type="entry name" value="GM2-AP"/>
</dbReference>
<dbReference type="GO" id="GO:0009898">
    <property type="term" value="C:cytoplasmic side of plasma membrane"/>
    <property type="evidence" value="ECO:0007669"/>
    <property type="project" value="TreeGrafter"/>
</dbReference>
<dbReference type="InterPro" id="IPR036846">
    <property type="entry name" value="GM2-AP_sf"/>
</dbReference>
<evidence type="ECO:0000313" key="5">
    <source>
        <dbReference type="Proteomes" id="UP000664940"/>
    </source>
</evidence>
<dbReference type="PANTHER" id="PTHR17357:SF0">
    <property type="entry name" value="GANGLIOSIDE GM2 ACTIVATOR"/>
    <property type="match status" value="1"/>
</dbReference>
<sequence>MEEPLSPTFAMMPGMRAPILIALGLLLAGPGVLAKVPTKQAFRISSFSWENCDNGKDPVLIKSLNVEPSPIVDPGNVTVSAETLTRVTLTSPLRAEVIVQKEMAGLWVKVPCVEQIGSCTYEDVCNMLDIFLPPGEPCPEPLHAYGLPCHCPFKEGKYSLPKSVFTLPHLDLPGLLSTGNYRIQSILSNGEKRLGCFKMNISLEAL</sequence>
<gene>
    <name evidence="4" type="ORF">HJG60_005666</name>
</gene>
<reference evidence="4 5" key="1">
    <citation type="journal article" date="2020" name="Nature">
        <title>Six reference-quality genomes reveal evolution of bat adaptations.</title>
        <authorList>
            <person name="Jebb D."/>
            <person name="Huang Z."/>
            <person name="Pippel M."/>
            <person name="Hughes G.M."/>
            <person name="Lavrichenko K."/>
            <person name="Devanna P."/>
            <person name="Winkler S."/>
            <person name="Jermiin L.S."/>
            <person name="Skirmuntt E.C."/>
            <person name="Katzourakis A."/>
            <person name="Burkitt-Gray L."/>
            <person name="Ray D.A."/>
            <person name="Sullivan K.A.M."/>
            <person name="Roscito J.G."/>
            <person name="Kirilenko B.M."/>
            <person name="Davalos L.M."/>
            <person name="Corthals A.P."/>
            <person name="Power M.L."/>
            <person name="Jones G."/>
            <person name="Ransome R.D."/>
            <person name="Dechmann D.K.N."/>
            <person name="Locatelli A.G."/>
            <person name="Puechmaille S.J."/>
            <person name="Fedrigo O."/>
            <person name="Jarvis E.D."/>
            <person name="Hiller M."/>
            <person name="Vernes S.C."/>
            <person name="Myers E.W."/>
            <person name="Teeling E.C."/>
        </authorList>
    </citation>
    <scope>NUCLEOTIDE SEQUENCE [LARGE SCALE GENOMIC DNA]</scope>
    <source>
        <strain evidence="4">Bat1K_MPI-CBG_1</strain>
    </source>
</reference>
<keyword evidence="1 2" id="KW-0732">Signal</keyword>
<dbReference type="GO" id="GO:0008047">
    <property type="term" value="F:enzyme activator activity"/>
    <property type="evidence" value="ECO:0007669"/>
    <property type="project" value="InterPro"/>
</dbReference>
<dbReference type="Gene3D" id="2.70.220.10">
    <property type="entry name" value="Ganglioside GM2 activator"/>
    <property type="match status" value="1"/>
</dbReference>
<protein>
    <submittedName>
        <fullName evidence="4">GM2 ganglioside activator</fullName>
    </submittedName>
</protein>
<proteinExistence type="predicted"/>
<evidence type="ECO:0000259" key="3">
    <source>
        <dbReference type="SMART" id="SM00737"/>
    </source>
</evidence>
<dbReference type="Pfam" id="PF02221">
    <property type="entry name" value="E1_DerP2_DerF2"/>
    <property type="match status" value="1"/>
</dbReference>
<dbReference type="GO" id="GO:0006689">
    <property type="term" value="P:ganglioside catabolic process"/>
    <property type="evidence" value="ECO:0007669"/>
    <property type="project" value="InterPro"/>
</dbReference>
<dbReference type="SUPFAM" id="SSF63707">
    <property type="entry name" value="Ganglioside M2 (gm2) activator"/>
    <property type="match status" value="1"/>
</dbReference>
<comment type="caution">
    <text evidence="4">The sequence shown here is derived from an EMBL/GenBank/DDBJ whole genome shotgun (WGS) entry which is preliminary data.</text>
</comment>
<evidence type="ECO:0000256" key="2">
    <source>
        <dbReference type="SAM" id="SignalP"/>
    </source>
</evidence>
<dbReference type="SMART" id="SM00737">
    <property type="entry name" value="ML"/>
    <property type="match status" value="1"/>
</dbReference>
<evidence type="ECO:0000313" key="4">
    <source>
        <dbReference type="EMBL" id="KAF6081285.1"/>
    </source>
</evidence>